<protein>
    <submittedName>
        <fullName evidence="2">Uncharacterized protein</fullName>
    </submittedName>
</protein>
<evidence type="ECO:0000313" key="1">
    <source>
        <dbReference type="Proteomes" id="UP000887580"/>
    </source>
</evidence>
<evidence type="ECO:0000313" key="2">
    <source>
        <dbReference type="WBParaSite" id="PS1159_v2.g15662.t1"/>
    </source>
</evidence>
<organism evidence="1 2">
    <name type="scientific">Panagrolaimus sp. PS1159</name>
    <dbReference type="NCBI Taxonomy" id="55785"/>
    <lineage>
        <taxon>Eukaryota</taxon>
        <taxon>Metazoa</taxon>
        <taxon>Ecdysozoa</taxon>
        <taxon>Nematoda</taxon>
        <taxon>Chromadorea</taxon>
        <taxon>Rhabditida</taxon>
        <taxon>Tylenchina</taxon>
        <taxon>Panagrolaimomorpha</taxon>
        <taxon>Panagrolaimoidea</taxon>
        <taxon>Panagrolaimidae</taxon>
        <taxon>Panagrolaimus</taxon>
    </lineage>
</organism>
<proteinExistence type="predicted"/>
<dbReference type="WBParaSite" id="PS1159_v2.g15662.t1">
    <property type="protein sequence ID" value="PS1159_v2.g15662.t1"/>
    <property type="gene ID" value="PS1159_v2.g15662"/>
</dbReference>
<accession>A0AC35FAW3</accession>
<dbReference type="Proteomes" id="UP000887580">
    <property type="component" value="Unplaced"/>
</dbReference>
<sequence>MKQPSFLPDIIHLTELAIPYLEKTKGNIINISSIASQKTSQPIPFYNISKAALDHFARNYAAILAPKGIRINNLNPGATQTAFMTRHKIPIQVLEKLTKDFKIPLGRWGTPEEMADIISFISSEKASYMTGQIINVDGGLLVHSPSIKFD</sequence>
<name>A0AC35FAW3_9BILA</name>
<reference evidence="2" key="1">
    <citation type="submission" date="2022-11" db="UniProtKB">
        <authorList>
            <consortium name="WormBaseParasite"/>
        </authorList>
    </citation>
    <scope>IDENTIFICATION</scope>
</reference>